<dbReference type="Proteomes" id="UP000643207">
    <property type="component" value="Unassembled WGS sequence"/>
</dbReference>
<dbReference type="GO" id="GO:0016788">
    <property type="term" value="F:hydrolase activity, acting on ester bonds"/>
    <property type="evidence" value="ECO:0007669"/>
    <property type="project" value="UniProtKB-ARBA"/>
</dbReference>
<comment type="caution">
    <text evidence="2">The sequence shown here is derived from an EMBL/GenBank/DDBJ whole genome shotgun (WGS) entry which is preliminary data.</text>
</comment>
<keyword evidence="3" id="KW-1185">Reference proteome</keyword>
<evidence type="ECO:0000313" key="3">
    <source>
        <dbReference type="Proteomes" id="UP000643207"/>
    </source>
</evidence>
<dbReference type="InterPro" id="IPR036514">
    <property type="entry name" value="SGNH_hydro_sf"/>
</dbReference>
<proteinExistence type="predicted"/>
<evidence type="ECO:0008006" key="4">
    <source>
        <dbReference type="Google" id="ProtNLM"/>
    </source>
</evidence>
<gene>
    <name evidence="2" type="ORF">JI742_02580</name>
</gene>
<dbReference type="AlphaFoldDB" id="A0A9X0XD61"/>
<protein>
    <recommendedName>
        <fullName evidence="4">Esterase</fullName>
    </recommendedName>
</protein>
<evidence type="ECO:0000256" key="1">
    <source>
        <dbReference type="SAM" id="SignalP"/>
    </source>
</evidence>
<accession>A0A9X0XD61</accession>
<evidence type="ECO:0000313" key="2">
    <source>
        <dbReference type="EMBL" id="MBL0718766.1"/>
    </source>
</evidence>
<dbReference type="SUPFAM" id="SSF52266">
    <property type="entry name" value="SGNH hydrolase"/>
    <property type="match status" value="1"/>
</dbReference>
<dbReference type="Gene3D" id="3.40.50.1110">
    <property type="entry name" value="SGNH hydrolase"/>
    <property type="match status" value="1"/>
</dbReference>
<dbReference type="RefSeq" id="WP_201823758.1">
    <property type="nucleotide sequence ID" value="NZ_JAERRA010000001.1"/>
</dbReference>
<organism evidence="2 3">
    <name type="scientific">Aquariibacter lacus</name>
    <dbReference type="NCBI Taxonomy" id="2801332"/>
    <lineage>
        <taxon>Bacteria</taxon>
        <taxon>Pseudomonadati</taxon>
        <taxon>Pseudomonadota</taxon>
        <taxon>Betaproteobacteria</taxon>
        <taxon>Burkholderiales</taxon>
        <taxon>Sphaerotilaceae</taxon>
        <taxon>Aquariibacter</taxon>
    </lineage>
</organism>
<name>A0A9X0XD61_9BURK</name>
<reference evidence="2 3" key="1">
    <citation type="submission" date="2021-01" db="EMBL/GenBank/DDBJ databases">
        <title>Piscinibacter sp. Jin2 Genome sequencing and assembly.</title>
        <authorList>
            <person name="Kim I."/>
        </authorList>
    </citation>
    <scope>NUCLEOTIDE SEQUENCE [LARGE SCALE GENOMIC DNA]</scope>
    <source>
        <strain evidence="2 3">Jin2</strain>
    </source>
</reference>
<feature type="signal peptide" evidence="1">
    <location>
        <begin position="1"/>
        <end position="28"/>
    </location>
</feature>
<feature type="chain" id="PRO_5040730272" description="Esterase" evidence="1">
    <location>
        <begin position="29"/>
        <end position="324"/>
    </location>
</feature>
<sequence length="324" mass="33979">MQATSPLRRMRTGLSATLAAAAAALLVACGGGGDLVDPFDAKRLFVFGDETNIILGSSGGPAGRRYTVNTRNADSSVNCLDNPIWVQQLGRELNIGFSQCPLPVTEEASPRGTMLATVGGTIPDLETRITTFLAGTSIAEGDLATVYTGQNDLIALYGTINTAAQATAAVATARELGNRLGLQINRLAQADVRVLFGTLPNLNLTPWGRAQTSSVFNPQTVLRNMTEAFNTGLRATVINDGRLIGLVDIGDRVGLLADSPSSLGSGGNAVNAACTTAVPNCFDDTLISAANETNHLWVSDRHFGVTAHDIIGLRAINRVETNPF</sequence>
<keyword evidence="1" id="KW-0732">Signal</keyword>
<dbReference type="EMBL" id="JAERRA010000001">
    <property type="protein sequence ID" value="MBL0718766.1"/>
    <property type="molecule type" value="Genomic_DNA"/>
</dbReference>